<evidence type="ECO:0000256" key="4">
    <source>
        <dbReference type="ARBA" id="ARBA00038402"/>
    </source>
</evidence>
<dbReference type="GO" id="GO:0046872">
    <property type="term" value="F:metal ion binding"/>
    <property type="evidence" value="ECO:0007669"/>
    <property type="project" value="UniProtKB-KW"/>
</dbReference>
<dbReference type="HOGENOM" id="CLU_079140_1_1_1"/>
<dbReference type="Pfam" id="PF04032">
    <property type="entry name" value="Rpr2"/>
    <property type="match status" value="1"/>
</dbReference>
<evidence type="ECO:0000256" key="1">
    <source>
        <dbReference type="ARBA" id="ARBA00022694"/>
    </source>
</evidence>
<dbReference type="InterPro" id="IPR007175">
    <property type="entry name" value="Rpr2/Snm1/Rpp21"/>
</dbReference>
<accession>A0A0D2D0H6</accession>
<keyword evidence="1" id="KW-0819">tRNA processing</keyword>
<dbReference type="GO" id="GO:0005655">
    <property type="term" value="C:nucleolar ribonuclease P complex"/>
    <property type="evidence" value="ECO:0007669"/>
    <property type="project" value="TreeGrafter"/>
</dbReference>
<evidence type="ECO:0000256" key="2">
    <source>
        <dbReference type="ARBA" id="ARBA00022723"/>
    </source>
</evidence>
<evidence type="ECO:0000256" key="3">
    <source>
        <dbReference type="ARBA" id="ARBA00022833"/>
    </source>
</evidence>
<feature type="region of interest" description="Disordered" evidence="5">
    <location>
        <begin position="37"/>
        <end position="70"/>
    </location>
</feature>
<reference evidence="6 7" key="1">
    <citation type="submission" date="2015-01" db="EMBL/GenBank/DDBJ databases">
        <title>The Genome Sequence of Capronia semiimmersa CBS27337.</title>
        <authorList>
            <consortium name="The Broad Institute Genomics Platform"/>
            <person name="Cuomo C."/>
            <person name="de Hoog S."/>
            <person name="Gorbushina A."/>
            <person name="Stielow B."/>
            <person name="Teixiera M."/>
            <person name="Abouelleil A."/>
            <person name="Chapman S.B."/>
            <person name="Priest M."/>
            <person name="Young S.K."/>
            <person name="Wortman J."/>
            <person name="Nusbaum C."/>
            <person name="Birren B."/>
        </authorList>
    </citation>
    <scope>NUCLEOTIDE SEQUENCE [LARGE SCALE GENOMIC DNA]</scope>
    <source>
        <strain evidence="6 7">CBS 27337</strain>
    </source>
</reference>
<dbReference type="EMBL" id="KN846957">
    <property type="protein sequence ID" value="KIW70946.1"/>
    <property type="molecule type" value="Genomic_DNA"/>
</dbReference>
<gene>
    <name evidence="6" type="ORF">PV04_03173</name>
</gene>
<dbReference type="PANTHER" id="PTHR14742">
    <property type="entry name" value="RIBONUCLEASE P SUBUNIT P21"/>
    <property type="match status" value="1"/>
</dbReference>
<keyword evidence="7" id="KW-1185">Reference proteome</keyword>
<evidence type="ECO:0000313" key="7">
    <source>
        <dbReference type="Proteomes" id="UP000054266"/>
    </source>
</evidence>
<keyword evidence="3" id="KW-0862">Zinc</keyword>
<keyword evidence="2" id="KW-0479">Metal-binding</keyword>
<sequence>MAKDKSSKGGGPGVPQKHLHSRLSFLYQAASYLATASTRASIEKPRSNASKGTSMAAGHTRPPKSDDASRLLMHVRGVSRKSQIRLSPKVKHSICKRCDALLIPGMTSSESISNPSKNGEKVWADVFEIKCHRCETVKRFPVGMKRDRADKAKLKPSAKDG</sequence>
<protein>
    <recommendedName>
        <fullName evidence="8">Rpr2-domain-containing protein</fullName>
    </recommendedName>
</protein>
<dbReference type="GO" id="GO:0008033">
    <property type="term" value="P:tRNA processing"/>
    <property type="evidence" value="ECO:0007669"/>
    <property type="project" value="UniProtKB-KW"/>
</dbReference>
<dbReference type="Gene3D" id="6.20.50.20">
    <property type="match status" value="1"/>
</dbReference>
<proteinExistence type="inferred from homology"/>
<comment type="similarity">
    <text evidence="4">Belongs to the eukaryotic/archaeal RNase P protein component 4 family.</text>
</comment>
<name>A0A0D2D0H6_9EURO</name>
<evidence type="ECO:0000256" key="5">
    <source>
        <dbReference type="SAM" id="MobiDB-lite"/>
    </source>
</evidence>
<dbReference type="AlphaFoldDB" id="A0A0D2D0H6"/>
<dbReference type="Proteomes" id="UP000054266">
    <property type="component" value="Unassembled WGS sequence"/>
</dbReference>
<dbReference type="STRING" id="5601.A0A0D2D0H6"/>
<organism evidence="6 7">
    <name type="scientific">Phialophora macrospora</name>
    <dbReference type="NCBI Taxonomy" id="1851006"/>
    <lineage>
        <taxon>Eukaryota</taxon>
        <taxon>Fungi</taxon>
        <taxon>Dikarya</taxon>
        <taxon>Ascomycota</taxon>
        <taxon>Pezizomycotina</taxon>
        <taxon>Eurotiomycetes</taxon>
        <taxon>Chaetothyriomycetidae</taxon>
        <taxon>Chaetothyriales</taxon>
        <taxon>Herpotrichiellaceae</taxon>
        <taxon>Phialophora</taxon>
    </lineage>
</organism>
<dbReference type="PANTHER" id="PTHR14742:SF0">
    <property type="entry name" value="RIBONUCLEASE P PROTEIN SUBUNIT P21"/>
    <property type="match status" value="1"/>
</dbReference>
<evidence type="ECO:0008006" key="8">
    <source>
        <dbReference type="Google" id="ProtNLM"/>
    </source>
</evidence>
<evidence type="ECO:0000313" key="6">
    <source>
        <dbReference type="EMBL" id="KIW70946.1"/>
    </source>
</evidence>